<dbReference type="InterPro" id="IPR031155">
    <property type="entry name" value="DUR"/>
</dbReference>
<keyword evidence="5 8" id="KW-0472">Membrane</keyword>
<reference evidence="9" key="1">
    <citation type="submission" date="2021-01" db="EMBL/GenBank/DDBJ databases">
        <authorList>
            <person name="Kaushik A."/>
        </authorList>
    </citation>
    <scope>NUCLEOTIDE SEQUENCE</scope>
    <source>
        <strain evidence="9">AG2-2IIIB</strain>
    </source>
</reference>
<evidence type="ECO:0000313" key="10">
    <source>
        <dbReference type="Proteomes" id="UP000663843"/>
    </source>
</evidence>
<dbReference type="InterPro" id="IPR038377">
    <property type="entry name" value="Na/Glc_symporter_sf"/>
</dbReference>
<feature type="transmembrane region" description="Helical" evidence="8">
    <location>
        <begin position="46"/>
        <end position="66"/>
    </location>
</feature>
<feature type="compositionally biased region" description="Basic and acidic residues" evidence="7">
    <location>
        <begin position="396"/>
        <end position="405"/>
    </location>
</feature>
<dbReference type="AlphaFoldDB" id="A0A8H3D1X9"/>
<feature type="transmembrane region" description="Helical" evidence="8">
    <location>
        <begin position="443"/>
        <end position="465"/>
    </location>
</feature>
<comment type="caution">
    <text evidence="9">The sequence shown here is derived from an EMBL/GenBank/DDBJ whole genome shotgun (WGS) entry which is preliminary data.</text>
</comment>
<comment type="similarity">
    <text evidence="2 6">Belongs to the sodium:solute symporter (SSF) (TC 2.A.21) family.</text>
</comment>
<evidence type="ECO:0000256" key="5">
    <source>
        <dbReference type="ARBA" id="ARBA00023136"/>
    </source>
</evidence>
<feature type="compositionally biased region" description="Low complexity" evidence="7">
    <location>
        <begin position="382"/>
        <end position="395"/>
    </location>
</feature>
<dbReference type="PANTHER" id="PTHR46154">
    <property type="match status" value="1"/>
</dbReference>
<evidence type="ECO:0000256" key="6">
    <source>
        <dbReference type="RuleBase" id="RU362091"/>
    </source>
</evidence>
<feature type="transmembrane region" description="Helical" evidence="8">
    <location>
        <begin position="247"/>
        <end position="269"/>
    </location>
</feature>
<evidence type="ECO:0000256" key="1">
    <source>
        <dbReference type="ARBA" id="ARBA00004141"/>
    </source>
</evidence>
<evidence type="ECO:0000256" key="4">
    <source>
        <dbReference type="ARBA" id="ARBA00022989"/>
    </source>
</evidence>
<feature type="region of interest" description="Disordered" evidence="7">
    <location>
        <begin position="382"/>
        <end position="408"/>
    </location>
</feature>
<sequence length="534" mass="56609">MLILGGSATVTDLTGMNTIAACFLIPIGVAIYVIAGGMRATLLCDYTHTAVLFAIILTFIFTAYATSPKIGSPARMHELLVEAATSKPVPGNAQGSYLTMRSKNGLIFGVINIIGNFATVFNDQAYWQRAIASKPQSCVKAYLLGGLAWFSIPFTFATTLGLAAVALHNDPDMRTLSPADVSAGLPAPSAAAALLGTSGAAAMLVLLFLAVTSATSAELIAVSSLLTYDVYKRYINPRATEAQIMRVSHLMVAFFAVCMGLFGLIFYYIGVSMGWLYTFMGTLLGSAVVPIALCITWQKASKMGCIFGAIAGLFSGIIAWLVTTSSLNNKVINVTTSGGDYEMLAGNLAAIGVGGIVSVVWSYLRPDDFSFDITRALNAPTHSHAHPTTGSGTHTPPEDEKKHSDIGSGDVRIIPAEDDGKHDKGVTHDEDLDPVALKGAFRFAAWSSVGLLIVMIIVIPFPLFFSQVVFGTKGLTTWVAVGIAWTFLAAFAVVIYPLYESREALFLVSKGIVKDIFNPGSGKYTESSPTSEDA</sequence>
<dbReference type="PROSITE" id="PS50283">
    <property type="entry name" value="NA_SOLUT_SYMP_3"/>
    <property type="match status" value="1"/>
</dbReference>
<gene>
    <name evidence="9" type="ORF">RDB_LOCUS152038</name>
</gene>
<feature type="transmembrane region" description="Helical" evidence="8">
    <location>
        <begin position="304"/>
        <end position="323"/>
    </location>
</feature>
<feature type="transmembrane region" description="Helical" evidence="8">
    <location>
        <begin position="105"/>
        <end position="121"/>
    </location>
</feature>
<accession>A0A8H3D1X9</accession>
<dbReference type="GO" id="GO:0005886">
    <property type="term" value="C:plasma membrane"/>
    <property type="evidence" value="ECO:0007669"/>
    <property type="project" value="TreeGrafter"/>
</dbReference>
<keyword evidence="4 8" id="KW-1133">Transmembrane helix</keyword>
<evidence type="ECO:0000313" key="9">
    <source>
        <dbReference type="EMBL" id="CAE6510424.1"/>
    </source>
</evidence>
<name>A0A8H3D1X9_9AGAM</name>
<evidence type="ECO:0008006" key="11">
    <source>
        <dbReference type="Google" id="ProtNLM"/>
    </source>
</evidence>
<evidence type="ECO:0000256" key="8">
    <source>
        <dbReference type="SAM" id="Phobius"/>
    </source>
</evidence>
<proteinExistence type="inferred from homology"/>
<evidence type="ECO:0000256" key="2">
    <source>
        <dbReference type="ARBA" id="ARBA00006434"/>
    </source>
</evidence>
<evidence type="ECO:0000256" key="7">
    <source>
        <dbReference type="SAM" id="MobiDB-lite"/>
    </source>
</evidence>
<dbReference type="Pfam" id="PF00474">
    <property type="entry name" value="SSF"/>
    <property type="match status" value="1"/>
</dbReference>
<feature type="transmembrane region" description="Helical" evidence="8">
    <location>
        <begin position="142"/>
        <end position="167"/>
    </location>
</feature>
<feature type="transmembrane region" description="Helical" evidence="8">
    <location>
        <begin position="343"/>
        <end position="364"/>
    </location>
</feature>
<dbReference type="PANTHER" id="PTHR46154:SF2">
    <property type="entry name" value="SOLUTE SYMPORTER FAMILY TRANSPORTER (AFU_ORTHOLOGUE AFUA_6G03200)"/>
    <property type="match status" value="1"/>
</dbReference>
<dbReference type="GO" id="GO:0015204">
    <property type="term" value="F:urea transmembrane transporter activity"/>
    <property type="evidence" value="ECO:0007669"/>
    <property type="project" value="InterPro"/>
</dbReference>
<dbReference type="EMBL" id="CAJMWT010005862">
    <property type="protein sequence ID" value="CAE6510424.1"/>
    <property type="molecule type" value="Genomic_DNA"/>
</dbReference>
<dbReference type="InterPro" id="IPR001734">
    <property type="entry name" value="Na/solute_symporter"/>
</dbReference>
<feature type="transmembrane region" description="Helical" evidence="8">
    <location>
        <begin position="15"/>
        <end position="34"/>
    </location>
</feature>
<evidence type="ECO:0000256" key="3">
    <source>
        <dbReference type="ARBA" id="ARBA00022692"/>
    </source>
</evidence>
<dbReference type="CDD" id="cd11476">
    <property type="entry name" value="SLC5sbd_DUR3"/>
    <property type="match status" value="1"/>
</dbReference>
<dbReference type="Gene3D" id="1.20.1730.10">
    <property type="entry name" value="Sodium/glucose cotransporter"/>
    <property type="match status" value="1"/>
</dbReference>
<keyword evidence="3 8" id="KW-0812">Transmembrane</keyword>
<organism evidence="9 10">
    <name type="scientific">Rhizoctonia solani</name>
    <dbReference type="NCBI Taxonomy" id="456999"/>
    <lineage>
        <taxon>Eukaryota</taxon>
        <taxon>Fungi</taxon>
        <taxon>Dikarya</taxon>
        <taxon>Basidiomycota</taxon>
        <taxon>Agaricomycotina</taxon>
        <taxon>Agaricomycetes</taxon>
        <taxon>Cantharellales</taxon>
        <taxon>Ceratobasidiaceae</taxon>
        <taxon>Rhizoctonia</taxon>
    </lineage>
</organism>
<feature type="transmembrane region" description="Helical" evidence="8">
    <location>
        <begin position="477"/>
        <end position="499"/>
    </location>
</feature>
<dbReference type="Proteomes" id="UP000663843">
    <property type="component" value="Unassembled WGS sequence"/>
</dbReference>
<comment type="subcellular location">
    <subcellularLocation>
        <location evidence="1">Membrane</location>
        <topology evidence="1">Multi-pass membrane protein</topology>
    </subcellularLocation>
</comment>
<feature type="transmembrane region" description="Helical" evidence="8">
    <location>
        <begin position="275"/>
        <end position="297"/>
    </location>
</feature>
<protein>
    <recommendedName>
        <fullName evidence="11">Urea active transporter 1</fullName>
    </recommendedName>
</protein>
<feature type="transmembrane region" description="Helical" evidence="8">
    <location>
        <begin position="201"/>
        <end position="226"/>
    </location>
</feature>